<dbReference type="InterPro" id="IPR022644">
    <property type="entry name" value="De-COase2_N"/>
</dbReference>
<dbReference type="PROSITE" id="PS51186">
    <property type="entry name" value="GNAT"/>
    <property type="match status" value="1"/>
</dbReference>
<dbReference type="Pfam" id="PF02784">
    <property type="entry name" value="Orn_Arg_deC_N"/>
    <property type="match status" value="1"/>
</dbReference>
<dbReference type="PRINTS" id="PR01179">
    <property type="entry name" value="ODADCRBXLASE"/>
</dbReference>
<evidence type="ECO:0000313" key="11">
    <source>
        <dbReference type="EMBL" id="ADJ47294.1"/>
    </source>
</evidence>
<dbReference type="InterPro" id="IPR009006">
    <property type="entry name" value="Ala_racemase/Decarboxylase_C"/>
</dbReference>
<dbReference type="KEGG" id="amd:AMED_5536"/>
<dbReference type="eggNOG" id="COG0019">
    <property type="taxonomic scope" value="Bacteria"/>
</dbReference>
<gene>
    <name evidence="11" type="primary">speC</name>
    <name evidence="11" type="ordered locus">AMED_5536</name>
</gene>
<feature type="modified residue" description="N6-(pyridoxal phosphate)lysine" evidence="9">
    <location>
        <position position="41"/>
    </location>
</feature>
<dbReference type="SUPFAM" id="SSF55729">
    <property type="entry name" value="Acyl-CoA N-acyltransferases (Nat)"/>
    <property type="match status" value="1"/>
</dbReference>
<comment type="catalytic activity">
    <reaction evidence="8">
        <text>L-ornithine + H(+) = putrescine + CO2</text>
        <dbReference type="Rhea" id="RHEA:22964"/>
        <dbReference type="ChEBI" id="CHEBI:15378"/>
        <dbReference type="ChEBI" id="CHEBI:16526"/>
        <dbReference type="ChEBI" id="CHEBI:46911"/>
        <dbReference type="ChEBI" id="CHEBI:326268"/>
        <dbReference type="EC" id="4.1.1.17"/>
    </reaction>
</comment>
<evidence type="ECO:0000256" key="6">
    <source>
        <dbReference type="ARBA" id="ARBA00034115"/>
    </source>
</evidence>
<dbReference type="InterPro" id="IPR029066">
    <property type="entry name" value="PLP-binding_barrel"/>
</dbReference>
<dbReference type="InterPro" id="IPR022653">
    <property type="entry name" value="De-COase2_pyr-phos_BS"/>
</dbReference>
<dbReference type="PRINTS" id="PR01182">
    <property type="entry name" value="ORNDCRBXLASE"/>
</dbReference>
<dbReference type="Proteomes" id="UP000000328">
    <property type="component" value="Chromosome"/>
</dbReference>
<feature type="domain" description="N-acetyltransferase" evidence="10">
    <location>
        <begin position="372"/>
        <end position="530"/>
    </location>
</feature>
<evidence type="ECO:0000256" key="1">
    <source>
        <dbReference type="ARBA" id="ARBA00001933"/>
    </source>
</evidence>
<dbReference type="GO" id="GO:0033387">
    <property type="term" value="P:putrescine biosynthetic process from arginine, via ornithine"/>
    <property type="evidence" value="ECO:0007669"/>
    <property type="project" value="TreeGrafter"/>
</dbReference>
<comment type="similarity">
    <text evidence="2">Belongs to the Orn/Lys/Arg decarboxylase class-II family.</text>
</comment>
<evidence type="ECO:0000256" key="3">
    <source>
        <dbReference type="ARBA" id="ARBA00022793"/>
    </source>
</evidence>
<evidence type="ECO:0000256" key="8">
    <source>
        <dbReference type="ARBA" id="ARBA00049127"/>
    </source>
</evidence>
<name>A0A0H3DCE6_AMYMU</name>
<dbReference type="PANTHER" id="PTHR11482">
    <property type="entry name" value="ARGININE/DIAMINOPIMELATE/ORNITHINE DECARBOXYLASE"/>
    <property type="match status" value="1"/>
</dbReference>
<dbReference type="Gene3D" id="3.40.630.30">
    <property type="match status" value="1"/>
</dbReference>
<dbReference type="EMBL" id="CP002000">
    <property type="protein sequence ID" value="ADJ47294.1"/>
    <property type="molecule type" value="Genomic_DNA"/>
</dbReference>
<dbReference type="EC" id="4.1.1.17" evidence="7"/>
<keyword evidence="3" id="KW-0210">Decarboxylase</keyword>
<dbReference type="OrthoDB" id="9802241at2"/>
<dbReference type="InterPro" id="IPR016181">
    <property type="entry name" value="Acyl_CoA_acyltransferase"/>
</dbReference>
<dbReference type="FunFam" id="3.20.20.10:FF:000008">
    <property type="entry name" value="Ornithine decarboxylase"/>
    <property type="match status" value="1"/>
</dbReference>
<keyword evidence="5" id="KW-0456">Lyase</keyword>
<dbReference type="InterPro" id="IPR000183">
    <property type="entry name" value="Orn/DAP/Arg_de-COase"/>
</dbReference>
<evidence type="ECO:0000256" key="7">
    <source>
        <dbReference type="ARBA" id="ARBA00034138"/>
    </source>
</evidence>
<sequence>MRAALTRATHDQLVYDLTGIERQYHALLDELPDVSVRFAVKACPHPAVLACLARVGAGFDAASPGEIELTLRNGALPDDVHYGNTVKSDADIAAAHSLGITTFATDCVQDVRAIARHAPGAHVFCRVTTTGDGALWPLTGKCGSDDAVGVLTEARRLGLVPAGLSIHVGSQQMTASAWRQALDTLVALVTSLAAQGIQLGHVNLGGGLPAHGYLSKDGVPLVPPTGEIFTAIREGMGRLREAGGRLRFLVEPGRHLVADHGTIRAHVARLTSRGRRWLYLSCGKFNGLYETDQVRYRLTFPGQAGGAEVPAMVAGPTCDSDDSFGGGPVVVPADLASGDPVWIHSTGAYAIGYTTVGFNGFRPLPVLAVRTEKIRPIDAGDWTTIAELEAAEYAPRGLSESRAVLESRWAKETSFVLDRGERLGGYVLALPYPPYRVPDPGLPETTAFHSANLHLHDIVVSAELRGRGWGARMLRHVTEAAQSLRYTRISLVAVDGATGFWSAQGFHAHPEVALPAGYGPGAVYMSRPVTGESAAP</sequence>
<dbReference type="SUPFAM" id="SSF51419">
    <property type="entry name" value="PLP-binding barrel"/>
    <property type="match status" value="1"/>
</dbReference>
<dbReference type="GO" id="GO:0005737">
    <property type="term" value="C:cytoplasm"/>
    <property type="evidence" value="ECO:0007669"/>
    <property type="project" value="TreeGrafter"/>
</dbReference>
<dbReference type="eggNOG" id="COG0456">
    <property type="taxonomic scope" value="Bacteria"/>
</dbReference>
<dbReference type="SUPFAM" id="SSF50621">
    <property type="entry name" value="Alanine racemase C-terminal domain-like"/>
    <property type="match status" value="1"/>
</dbReference>
<comment type="cofactor">
    <cofactor evidence="1 9">
        <name>pyridoxal 5'-phosphate</name>
        <dbReference type="ChEBI" id="CHEBI:597326"/>
    </cofactor>
</comment>
<dbReference type="GO" id="GO:0016747">
    <property type="term" value="F:acyltransferase activity, transferring groups other than amino-acyl groups"/>
    <property type="evidence" value="ECO:0007669"/>
    <property type="project" value="InterPro"/>
</dbReference>
<dbReference type="InterPro" id="IPR002433">
    <property type="entry name" value="Orn_de-COase"/>
</dbReference>
<dbReference type="HOGENOM" id="CLU_026444_1_3_11"/>
<dbReference type="PATRIC" id="fig|749927.5.peg.5741"/>
<protein>
    <recommendedName>
        <fullName evidence="7">ornithine decarboxylase</fullName>
        <ecNumber evidence="7">4.1.1.17</ecNumber>
    </recommendedName>
</protein>
<dbReference type="Gene3D" id="2.40.37.10">
    <property type="entry name" value="Lyase, Ornithine Decarboxylase, Chain A, domain 1"/>
    <property type="match status" value="1"/>
</dbReference>
<dbReference type="InterPro" id="IPR000182">
    <property type="entry name" value="GNAT_dom"/>
</dbReference>
<comment type="pathway">
    <text evidence="6">Amine and polyamine biosynthesis; putrescine biosynthesis via L-ornithine pathway; putrescine from L-ornithine: step 1/1.</text>
</comment>
<dbReference type="PANTHER" id="PTHR11482:SF6">
    <property type="entry name" value="ORNITHINE DECARBOXYLASE 1-RELATED"/>
    <property type="match status" value="1"/>
</dbReference>
<proteinExistence type="inferred from homology"/>
<evidence type="ECO:0000256" key="5">
    <source>
        <dbReference type="ARBA" id="ARBA00023239"/>
    </source>
</evidence>
<dbReference type="PROSITE" id="PS00878">
    <property type="entry name" value="ODR_DC_2_1"/>
    <property type="match status" value="1"/>
</dbReference>
<evidence type="ECO:0000256" key="9">
    <source>
        <dbReference type="PIRSR" id="PIRSR600183-50"/>
    </source>
</evidence>
<dbReference type="GO" id="GO:0004586">
    <property type="term" value="F:ornithine decarboxylase activity"/>
    <property type="evidence" value="ECO:0007669"/>
    <property type="project" value="UniProtKB-EC"/>
</dbReference>
<dbReference type="CDD" id="cd00622">
    <property type="entry name" value="PLPDE_III_ODC"/>
    <property type="match status" value="1"/>
</dbReference>
<reference evidence="11 12" key="1">
    <citation type="journal article" date="2010" name="Cell Res.">
        <title>Complete genome sequence of the rifamycin SV-producing Amycolatopsis mediterranei U32 revealed its genetic characteristics in phylogeny and metabolism.</title>
        <authorList>
            <person name="Zhao W."/>
            <person name="Zhong Y."/>
            <person name="Yuan H."/>
            <person name="Wang J."/>
            <person name="Zheng H."/>
            <person name="Wang Y."/>
            <person name="Cen X."/>
            <person name="Xu F."/>
            <person name="Bai J."/>
            <person name="Han X."/>
            <person name="Lu G."/>
            <person name="Zhu Y."/>
            <person name="Shao Z."/>
            <person name="Yan H."/>
            <person name="Li C."/>
            <person name="Peng N."/>
            <person name="Zhang Z."/>
            <person name="Zhang Y."/>
            <person name="Lin W."/>
            <person name="Fan Y."/>
            <person name="Qin Z."/>
            <person name="Hu Y."/>
            <person name="Zhu B."/>
            <person name="Wang S."/>
            <person name="Ding X."/>
            <person name="Zhao G.P."/>
        </authorList>
    </citation>
    <scope>NUCLEOTIDE SEQUENCE [LARGE SCALE GENOMIC DNA]</scope>
    <source>
        <strain evidence="12">U-32</strain>
    </source>
</reference>
<accession>A0A0H3DCE6</accession>
<evidence type="ECO:0000256" key="2">
    <source>
        <dbReference type="ARBA" id="ARBA00008872"/>
    </source>
</evidence>
<evidence type="ECO:0000313" key="12">
    <source>
        <dbReference type="Proteomes" id="UP000000328"/>
    </source>
</evidence>
<organism evidence="11 12">
    <name type="scientific">Amycolatopsis mediterranei (strain U-32)</name>
    <dbReference type="NCBI Taxonomy" id="749927"/>
    <lineage>
        <taxon>Bacteria</taxon>
        <taxon>Bacillati</taxon>
        <taxon>Actinomycetota</taxon>
        <taxon>Actinomycetes</taxon>
        <taxon>Pseudonocardiales</taxon>
        <taxon>Pseudonocardiaceae</taxon>
        <taxon>Amycolatopsis</taxon>
    </lineage>
</organism>
<feature type="active site" description="Proton donor" evidence="9">
    <location>
        <position position="318"/>
    </location>
</feature>
<evidence type="ECO:0000259" key="10">
    <source>
        <dbReference type="PROSITE" id="PS51186"/>
    </source>
</evidence>
<dbReference type="Pfam" id="PF00583">
    <property type="entry name" value="Acetyltransf_1"/>
    <property type="match status" value="1"/>
</dbReference>
<keyword evidence="4 9" id="KW-0663">Pyridoxal phosphate</keyword>
<dbReference type="AlphaFoldDB" id="A0A0H3DCE6"/>
<dbReference type="CDD" id="cd04301">
    <property type="entry name" value="NAT_SF"/>
    <property type="match status" value="1"/>
</dbReference>
<dbReference type="Gene3D" id="3.20.20.10">
    <property type="entry name" value="Alanine racemase"/>
    <property type="match status" value="1"/>
</dbReference>
<evidence type="ECO:0000256" key="4">
    <source>
        <dbReference type="ARBA" id="ARBA00022898"/>
    </source>
</evidence>